<gene>
    <name evidence="2" type="ORF">B9479_002917</name>
</gene>
<keyword evidence="1" id="KW-1133">Transmembrane helix</keyword>
<evidence type="ECO:0000313" key="2">
    <source>
        <dbReference type="EMBL" id="TYJ56369.1"/>
    </source>
</evidence>
<dbReference type="EMBL" id="NIDF01000025">
    <property type="protein sequence ID" value="TYJ56369.1"/>
    <property type="molecule type" value="Genomic_DNA"/>
</dbReference>
<evidence type="ECO:0000256" key="1">
    <source>
        <dbReference type="SAM" id="Phobius"/>
    </source>
</evidence>
<protein>
    <submittedName>
        <fullName evidence="2">Uncharacterized protein</fullName>
    </submittedName>
</protein>
<sequence>MSIHLPSPLEGLLSSSFSSLMPLHDTLGHQFTGIYSLLSRLQLPHSQLGYHLSRLKSRISQGHNLPFWLSSSTWPNVVLRRSQISASLLAAITLSLCSLLLLWYYTRLPTTPGSFAIGQTTASAAGDKPGSPADTAYTHSPVIFSSALIHLHSPTKATPPTPPQASPNITLISSVKLTDYTPMTQTLAQFIYPVGSVWPRIYYVAYEEAVRKRMEGGKGEMKLERGAMLSDLRNGRVVSRWTSLSAEQTVRIDWKGVRWVDT</sequence>
<feature type="transmembrane region" description="Helical" evidence="1">
    <location>
        <begin position="86"/>
        <end position="105"/>
    </location>
</feature>
<proteinExistence type="predicted"/>
<keyword evidence="1" id="KW-0472">Membrane</keyword>
<keyword evidence="1" id="KW-0812">Transmembrane</keyword>
<keyword evidence="3" id="KW-1185">Reference proteome</keyword>
<evidence type="ECO:0000313" key="3">
    <source>
        <dbReference type="Proteomes" id="UP000322245"/>
    </source>
</evidence>
<accession>A0A5D3B1N5</accession>
<comment type="caution">
    <text evidence="2">The sequence shown here is derived from an EMBL/GenBank/DDBJ whole genome shotgun (WGS) entry which is preliminary data.</text>
</comment>
<organism evidence="2 3">
    <name type="scientific">Cryptococcus floricola</name>
    <dbReference type="NCBI Taxonomy" id="2591691"/>
    <lineage>
        <taxon>Eukaryota</taxon>
        <taxon>Fungi</taxon>
        <taxon>Dikarya</taxon>
        <taxon>Basidiomycota</taxon>
        <taxon>Agaricomycotina</taxon>
        <taxon>Tremellomycetes</taxon>
        <taxon>Tremellales</taxon>
        <taxon>Cryptococcaceae</taxon>
        <taxon>Cryptococcus</taxon>
    </lineage>
</organism>
<dbReference type="AlphaFoldDB" id="A0A5D3B1N5"/>
<dbReference type="Proteomes" id="UP000322245">
    <property type="component" value="Unassembled WGS sequence"/>
</dbReference>
<name>A0A5D3B1N5_9TREE</name>
<reference evidence="2 3" key="1">
    <citation type="submission" date="2017-05" db="EMBL/GenBank/DDBJ databases">
        <title>The Genome Sequence of Tsuchiyaea wingfieldii DSM 27421.</title>
        <authorList>
            <person name="Cuomo C."/>
            <person name="Passer A."/>
            <person name="Billmyre B."/>
            <person name="Heitman J."/>
        </authorList>
    </citation>
    <scope>NUCLEOTIDE SEQUENCE [LARGE SCALE GENOMIC DNA]</scope>
    <source>
        <strain evidence="2 3">DSM 27421</strain>
    </source>
</reference>